<dbReference type="Gene3D" id="3.40.50.300">
    <property type="entry name" value="P-loop containing nucleotide triphosphate hydrolases"/>
    <property type="match status" value="1"/>
</dbReference>
<sequence>MTAAATTLTSDVATGRDLVHAELDVVRAHLAGRDPGPADERLVGLRSRAGGPTPLDEIEACFDLSGFERRTLLLACGPELVGEVGRELVEHTGRPSVCFGTALAKLPGAHWDAVTHDAPLRHWGLLRPAEPDSVLASPLVPDERILHHLVGIDVLDEQLELLSRHVDAPVELAPTHETIVAEVVRRWATSGPVVLRGPQARTTRAIAAAACAAAGLAPRLLGAADLPAGAADLVVLLRRLARETVLGRVAWVLDLDDAPASFAAAAGRALRSGEAPIVLTVSSRPGGAPVEGLGLPVLQVPRLGAGERRAVLAAALERAGAGAPESELAAVAGAFDLSVPDVDVVAGEVAAGHGLWQACRRRPRADVGSLAQVREPEAGWDRLVLPGPQLAQLRALVASVRHRSTVLDGWGFGASARGRGAAALFAGDSGTGKTFAAEVVAHDLELDLVHVDLSQVVDKYLGETEKRLARLFDAAEDGGMVLLFDEADALFGKRSEVKDSHDRYANVEVGYLLQRLESFAGLAILTTNARSALDQAFTRRLSAIVSFPYPDRAARERMWSQALPASLPRGDVDLARLAEADLSGGAIAAAALQAAYLAADDGGSLTTEHLAQAVRWELGKSGRVAGRGAAPVRRPG</sequence>
<reference evidence="5 6" key="1">
    <citation type="journal article" date="2019" name="Int. J. Syst. Evol. Microbiol.">
        <title>The Global Catalogue of Microorganisms (GCM) 10K type strain sequencing project: providing services to taxonomists for standard genome sequencing and annotation.</title>
        <authorList>
            <consortium name="The Broad Institute Genomics Platform"/>
            <consortium name="The Broad Institute Genome Sequencing Center for Infectious Disease"/>
            <person name="Wu L."/>
            <person name="Ma J."/>
        </authorList>
    </citation>
    <scope>NUCLEOTIDE SEQUENCE [LARGE SCALE GENOMIC DNA]</scope>
    <source>
        <strain evidence="5 6">JCM 14326</strain>
    </source>
</reference>
<comment type="similarity">
    <text evidence="1">Belongs to the AAA ATPase family.</text>
</comment>
<evidence type="ECO:0000256" key="3">
    <source>
        <dbReference type="ARBA" id="ARBA00022840"/>
    </source>
</evidence>
<dbReference type="GO" id="GO:0005524">
    <property type="term" value="F:ATP binding"/>
    <property type="evidence" value="ECO:0007669"/>
    <property type="project" value="UniProtKB-KW"/>
</dbReference>
<evidence type="ECO:0000313" key="5">
    <source>
        <dbReference type="EMBL" id="GAA1857177.1"/>
    </source>
</evidence>
<gene>
    <name evidence="5" type="ORF">GCM10009751_13150</name>
</gene>
<feature type="domain" description="AAA+ ATPase" evidence="4">
    <location>
        <begin position="419"/>
        <end position="551"/>
    </location>
</feature>
<dbReference type="SMART" id="SM00382">
    <property type="entry name" value="AAA"/>
    <property type="match status" value="1"/>
</dbReference>
<evidence type="ECO:0000313" key="6">
    <source>
        <dbReference type="Proteomes" id="UP001501094"/>
    </source>
</evidence>
<dbReference type="Proteomes" id="UP001501094">
    <property type="component" value="Unassembled WGS sequence"/>
</dbReference>
<accession>A0ABN2N8L8</accession>
<dbReference type="InterPro" id="IPR027417">
    <property type="entry name" value="P-loop_NTPase"/>
</dbReference>
<evidence type="ECO:0000256" key="2">
    <source>
        <dbReference type="ARBA" id="ARBA00022741"/>
    </source>
</evidence>
<evidence type="ECO:0000259" key="4">
    <source>
        <dbReference type="SMART" id="SM00382"/>
    </source>
</evidence>
<dbReference type="Pfam" id="PF00004">
    <property type="entry name" value="AAA"/>
    <property type="match status" value="1"/>
</dbReference>
<dbReference type="RefSeq" id="WP_344100801.1">
    <property type="nucleotide sequence ID" value="NZ_BAAANL010000002.1"/>
</dbReference>
<dbReference type="EMBL" id="BAAANL010000002">
    <property type="protein sequence ID" value="GAA1857177.1"/>
    <property type="molecule type" value="Genomic_DNA"/>
</dbReference>
<dbReference type="PANTHER" id="PTHR23073">
    <property type="entry name" value="26S PROTEASOME REGULATORY SUBUNIT"/>
    <property type="match status" value="1"/>
</dbReference>
<dbReference type="InterPro" id="IPR003959">
    <property type="entry name" value="ATPase_AAA_core"/>
</dbReference>
<protein>
    <submittedName>
        <fullName evidence="5">ATP-binding protein</fullName>
    </submittedName>
</protein>
<dbReference type="InterPro" id="IPR050221">
    <property type="entry name" value="26S_Proteasome_ATPase"/>
</dbReference>
<proteinExistence type="inferred from homology"/>
<evidence type="ECO:0000256" key="1">
    <source>
        <dbReference type="ARBA" id="ARBA00006914"/>
    </source>
</evidence>
<dbReference type="SUPFAM" id="SSF52540">
    <property type="entry name" value="P-loop containing nucleoside triphosphate hydrolases"/>
    <property type="match status" value="1"/>
</dbReference>
<keyword evidence="2" id="KW-0547">Nucleotide-binding</keyword>
<comment type="caution">
    <text evidence="5">The sequence shown here is derived from an EMBL/GenBank/DDBJ whole genome shotgun (WGS) entry which is preliminary data.</text>
</comment>
<keyword evidence="3 5" id="KW-0067">ATP-binding</keyword>
<keyword evidence="6" id="KW-1185">Reference proteome</keyword>
<dbReference type="InterPro" id="IPR003593">
    <property type="entry name" value="AAA+_ATPase"/>
</dbReference>
<dbReference type="CDD" id="cd19481">
    <property type="entry name" value="RecA-like_protease"/>
    <property type="match status" value="1"/>
</dbReference>
<organism evidence="5 6">
    <name type="scientific">Myceligenerans crystallogenes</name>
    <dbReference type="NCBI Taxonomy" id="316335"/>
    <lineage>
        <taxon>Bacteria</taxon>
        <taxon>Bacillati</taxon>
        <taxon>Actinomycetota</taxon>
        <taxon>Actinomycetes</taxon>
        <taxon>Micrococcales</taxon>
        <taxon>Promicromonosporaceae</taxon>
        <taxon>Myceligenerans</taxon>
    </lineage>
</organism>
<name>A0ABN2N8L8_9MICO</name>